<keyword evidence="3" id="KW-1185">Reference proteome</keyword>
<evidence type="ECO:0000313" key="4">
    <source>
        <dbReference type="Proteomes" id="UP000553957"/>
    </source>
</evidence>
<evidence type="ECO:0000313" key="3">
    <source>
        <dbReference type="Proteomes" id="UP000534306"/>
    </source>
</evidence>
<name>A0A7Y4KYK5_9ACTN</name>
<sequence length="184" mass="19667">MSVSNTLIVRGQQMGPDHLIPLDVTGEADIQAQVDQVRAALADEGALDGGVQWAHDRKVLLVRLVGPLDGSSPAVEHAKAIALSVEQGLAVEFQSVRYSRVELEALSERLLPTQAEWAPGGIPRASGGCDLAQNRVVLLVPNDAGDTAAWAECVEAMQDDRVLLLFSTPDPRGDWIDQGPPHQP</sequence>
<reference evidence="1 4" key="2">
    <citation type="submission" date="2020-08" db="EMBL/GenBank/DDBJ databases">
        <title>Sequencing the genomes of 1000 actinobacteria strains.</title>
        <authorList>
            <person name="Klenk H.-P."/>
        </authorList>
    </citation>
    <scope>NUCLEOTIDE SEQUENCE [LARGE SCALE GENOMIC DNA]</scope>
    <source>
        <strain evidence="1 4">DSM 15626</strain>
    </source>
</reference>
<protein>
    <submittedName>
        <fullName evidence="2">Uncharacterized protein</fullName>
    </submittedName>
</protein>
<dbReference type="Proteomes" id="UP000553957">
    <property type="component" value="Unassembled WGS sequence"/>
</dbReference>
<evidence type="ECO:0000313" key="2">
    <source>
        <dbReference type="EMBL" id="NOL40211.1"/>
    </source>
</evidence>
<accession>A0A7Y4KYK5</accession>
<dbReference type="AlphaFoldDB" id="A0A7Y4KYK5"/>
<organism evidence="2 3">
    <name type="scientific">Kribbella sandramycini</name>
    <dbReference type="NCBI Taxonomy" id="60450"/>
    <lineage>
        <taxon>Bacteria</taxon>
        <taxon>Bacillati</taxon>
        <taxon>Actinomycetota</taxon>
        <taxon>Actinomycetes</taxon>
        <taxon>Propionibacteriales</taxon>
        <taxon>Kribbellaceae</taxon>
        <taxon>Kribbella</taxon>
    </lineage>
</organism>
<comment type="caution">
    <text evidence="2">The sequence shown here is derived from an EMBL/GenBank/DDBJ whole genome shotgun (WGS) entry which is preliminary data.</text>
</comment>
<dbReference type="RefSeq" id="WP_171672580.1">
    <property type="nucleotide sequence ID" value="NZ_BAAAGT010000002.1"/>
</dbReference>
<dbReference type="EMBL" id="JABJRC010000002">
    <property type="protein sequence ID" value="NOL40211.1"/>
    <property type="molecule type" value="Genomic_DNA"/>
</dbReference>
<dbReference type="EMBL" id="JACHKF010000001">
    <property type="protein sequence ID" value="MBB6569965.1"/>
    <property type="molecule type" value="Genomic_DNA"/>
</dbReference>
<evidence type="ECO:0000313" key="1">
    <source>
        <dbReference type="EMBL" id="MBB6569965.1"/>
    </source>
</evidence>
<proteinExistence type="predicted"/>
<reference evidence="2 3" key="1">
    <citation type="submission" date="2020-05" db="EMBL/GenBank/DDBJ databases">
        <title>Genome sequence of Kribbella sandramycini ATCC 39419.</title>
        <authorList>
            <person name="Maclea K.S."/>
            <person name="Fair J.L."/>
        </authorList>
    </citation>
    <scope>NUCLEOTIDE SEQUENCE [LARGE SCALE GENOMIC DNA]</scope>
    <source>
        <strain evidence="2 3">ATCC 39419</strain>
    </source>
</reference>
<gene>
    <name evidence="1" type="ORF">HNR71_005602</name>
    <name evidence="2" type="ORF">HPO96_08140</name>
</gene>
<dbReference type="Proteomes" id="UP000534306">
    <property type="component" value="Unassembled WGS sequence"/>
</dbReference>